<dbReference type="OrthoDB" id="2987506at2759"/>
<name>A0A135TH14_9PEZI</name>
<evidence type="ECO:0000313" key="2">
    <source>
        <dbReference type="Proteomes" id="UP000070328"/>
    </source>
</evidence>
<dbReference type="AlphaFoldDB" id="A0A135TH14"/>
<organism evidence="1 2">
    <name type="scientific">Colletotrichum simmondsii</name>
    <dbReference type="NCBI Taxonomy" id="703756"/>
    <lineage>
        <taxon>Eukaryota</taxon>
        <taxon>Fungi</taxon>
        <taxon>Dikarya</taxon>
        <taxon>Ascomycota</taxon>
        <taxon>Pezizomycotina</taxon>
        <taxon>Sordariomycetes</taxon>
        <taxon>Hypocreomycetidae</taxon>
        <taxon>Glomerellales</taxon>
        <taxon>Glomerellaceae</taxon>
        <taxon>Colletotrichum</taxon>
        <taxon>Colletotrichum acutatum species complex</taxon>
    </lineage>
</organism>
<comment type="caution">
    <text evidence="1">The sequence shown here is derived from an EMBL/GenBank/DDBJ whole genome shotgun (WGS) entry which is preliminary data.</text>
</comment>
<evidence type="ECO:0000313" key="1">
    <source>
        <dbReference type="EMBL" id="KXH47412.1"/>
    </source>
</evidence>
<dbReference type="Proteomes" id="UP000070328">
    <property type="component" value="Unassembled WGS sequence"/>
</dbReference>
<protein>
    <submittedName>
        <fullName evidence="1">Uncharacterized protein</fullName>
    </submittedName>
</protein>
<keyword evidence="2" id="KW-1185">Reference proteome</keyword>
<reference evidence="1 2" key="1">
    <citation type="submission" date="2014-02" db="EMBL/GenBank/DDBJ databases">
        <title>The genome sequence of Colletotrichum simmondsii CBS122122.</title>
        <authorList>
            <person name="Baroncelli R."/>
            <person name="Thon M.R."/>
        </authorList>
    </citation>
    <scope>NUCLEOTIDE SEQUENCE [LARGE SCALE GENOMIC DNA]</scope>
    <source>
        <strain evidence="1 2">CBS122122</strain>
    </source>
</reference>
<dbReference type="EMBL" id="JFBX01000166">
    <property type="protein sequence ID" value="KXH47412.1"/>
    <property type="molecule type" value="Genomic_DNA"/>
</dbReference>
<proteinExistence type="predicted"/>
<sequence>MTEYKLNIRIDQHMVQKFKAGGLRLCLGFGFDTTARPGSTKFNVIGLRSKLDRVMGGRILHRRNNERLLKRRPFSNGNPEPTVKFDVATTQQPITFGESWTLPPDWTDGVTTTDETAPTDGFLFKNLASSASAVIYKTVNGVEAPVHVSQFGPLPPGSETLTPKPLAAVWFQPSAETGAMVDKIHDSSLKVLDFEDVTSHEIEYGPSGSWTVVD</sequence>
<gene>
    <name evidence="1" type="ORF">CSIM01_05349</name>
</gene>
<accession>A0A135TH14</accession>